<dbReference type="HOGENOM" id="CLU_1957858_0_0_5"/>
<evidence type="ECO:0000256" key="1">
    <source>
        <dbReference type="SAM" id="SignalP"/>
    </source>
</evidence>
<dbReference type="AlphaFoldDB" id="Q215L8"/>
<protein>
    <submittedName>
        <fullName evidence="2">Uncharacterized protein</fullName>
    </submittedName>
</protein>
<dbReference type="eggNOG" id="ENOG5030WHS">
    <property type="taxonomic scope" value="Bacteria"/>
</dbReference>
<organism evidence="2">
    <name type="scientific">Rhodopseudomonas palustris (strain BisB18)</name>
    <dbReference type="NCBI Taxonomy" id="316056"/>
    <lineage>
        <taxon>Bacteria</taxon>
        <taxon>Pseudomonadati</taxon>
        <taxon>Pseudomonadota</taxon>
        <taxon>Alphaproteobacteria</taxon>
        <taxon>Hyphomicrobiales</taxon>
        <taxon>Nitrobacteraceae</taxon>
        <taxon>Rhodopseudomonas</taxon>
    </lineage>
</organism>
<name>Q215L8_RHOPB</name>
<evidence type="ECO:0000313" key="2">
    <source>
        <dbReference type="EMBL" id="ABD87918.1"/>
    </source>
</evidence>
<dbReference type="KEGG" id="rpc:RPC_2365"/>
<reference evidence="2" key="1">
    <citation type="submission" date="2006-03" db="EMBL/GenBank/DDBJ databases">
        <title>Complete sequence of Rhodopseudomonas palustris BisB18.</title>
        <authorList>
            <consortium name="US DOE Joint Genome Institute"/>
            <person name="Copeland A."/>
            <person name="Lucas S."/>
            <person name="Lapidus A."/>
            <person name="Barry K."/>
            <person name="Detter J.C."/>
            <person name="Glavina del Rio T."/>
            <person name="Hammon N."/>
            <person name="Israni S."/>
            <person name="Dalin E."/>
            <person name="Tice H."/>
            <person name="Pitluck S."/>
            <person name="Chain P."/>
            <person name="Malfatti S."/>
            <person name="Shin M."/>
            <person name="Vergez L."/>
            <person name="Schmutz J."/>
            <person name="Larimer F."/>
            <person name="Land M."/>
            <person name="Hauser L."/>
            <person name="Pelletier D.A."/>
            <person name="Kyrpides N."/>
            <person name="Anderson I."/>
            <person name="Oda Y."/>
            <person name="Harwood C.S."/>
            <person name="Richardson P."/>
        </authorList>
    </citation>
    <scope>NUCLEOTIDE SEQUENCE [LARGE SCALE GENOMIC DNA]</scope>
    <source>
        <strain evidence="2">BisB18</strain>
    </source>
</reference>
<feature type="chain" id="PRO_5004199610" evidence="1">
    <location>
        <begin position="28"/>
        <end position="123"/>
    </location>
</feature>
<keyword evidence="1" id="KW-0732">Signal</keyword>
<sequence length="123" mass="13374">MAALVRGHAMKRLLLPLVVLYSAAASAQTVPPTVGDRPLLQIKPKVAAAKPGKPSLPSQLQACLEIEDGSKERLDCYDALIAPQPKPKPPKVKAVTDCRFTKEQDERLSCFNGFVEKQQKPQG</sequence>
<dbReference type="EMBL" id="CP000301">
    <property type="protein sequence ID" value="ABD87918.1"/>
    <property type="molecule type" value="Genomic_DNA"/>
</dbReference>
<accession>Q215L8</accession>
<gene>
    <name evidence="2" type="ordered locus">RPC_2365</name>
</gene>
<feature type="signal peptide" evidence="1">
    <location>
        <begin position="1"/>
        <end position="27"/>
    </location>
</feature>
<proteinExistence type="predicted"/>